<sequence>MDGFTVLNKLGQGGQGTTLCVARKSDNQTFVCKQITCSSIAEGNNALMEAKVLQKINHPGVIKYEDLFLHETIENNYRKLVVCIVMEYCEKGDLHNAISYYRKSFGSMPEAQIVKWMHGICRALSHVHEIGILHRDLKPMNIFIDRHGNVKLGDFGLARKFQSPEDLKSRAGTPCYLAPEVLNKEVYAQPSDVWGVGCICLECMQMTFLWERKGLLAVQVMEGPVSIPPSFSNSLRTLVSRMLERNPGRRPTSRECLEQ</sequence>
<dbReference type="Pfam" id="PF00069">
    <property type="entry name" value="Pkinase"/>
    <property type="match status" value="1"/>
</dbReference>
<dbReference type="GO" id="GO:0005524">
    <property type="term" value="F:ATP binding"/>
    <property type="evidence" value="ECO:0007669"/>
    <property type="project" value="UniProtKB-KW"/>
</dbReference>
<keyword evidence="6" id="KW-0067">ATP-binding</keyword>
<dbReference type="PANTHER" id="PTHR44899:SF3">
    <property type="entry name" value="SERINE_THREONINE-PROTEIN KINASE NEK1"/>
    <property type="match status" value="1"/>
</dbReference>
<dbReference type="HOGENOM" id="CLU_000288_63_23_1"/>
<reference evidence="10 12" key="1">
    <citation type="journal article" date="2012" name="Nature">
        <title>Algal genomes reveal evolutionary mosaicism and the fate of nucleomorphs.</title>
        <authorList>
            <consortium name="DOE Joint Genome Institute"/>
            <person name="Curtis B.A."/>
            <person name="Tanifuji G."/>
            <person name="Burki F."/>
            <person name="Gruber A."/>
            <person name="Irimia M."/>
            <person name="Maruyama S."/>
            <person name="Arias M.C."/>
            <person name="Ball S.G."/>
            <person name="Gile G.H."/>
            <person name="Hirakawa Y."/>
            <person name="Hopkins J.F."/>
            <person name="Kuo A."/>
            <person name="Rensing S.A."/>
            <person name="Schmutz J."/>
            <person name="Symeonidi A."/>
            <person name="Elias M."/>
            <person name="Eveleigh R.J."/>
            <person name="Herman E.K."/>
            <person name="Klute M.J."/>
            <person name="Nakayama T."/>
            <person name="Obornik M."/>
            <person name="Reyes-Prieto A."/>
            <person name="Armbrust E.V."/>
            <person name="Aves S.J."/>
            <person name="Beiko R.G."/>
            <person name="Coutinho P."/>
            <person name="Dacks J.B."/>
            <person name="Durnford D.G."/>
            <person name="Fast N.M."/>
            <person name="Green B.R."/>
            <person name="Grisdale C.J."/>
            <person name="Hempel F."/>
            <person name="Henrissat B."/>
            <person name="Hoppner M.P."/>
            <person name="Ishida K."/>
            <person name="Kim E."/>
            <person name="Koreny L."/>
            <person name="Kroth P.G."/>
            <person name="Liu Y."/>
            <person name="Malik S.B."/>
            <person name="Maier U.G."/>
            <person name="McRose D."/>
            <person name="Mock T."/>
            <person name="Neilson J.A."/>
            <person name="Onodera N.T."/>
            <person name="Poole A.M."/>
            <person name="Pritham E.J."/>
            <person name="Richards T.A."/>
            <person name="Rocap G."/>
            <person name="Roy S.W."/>
            <person name="Sarai C."/>
            <person name="Schaack S."/>
            <person name="Shirato S."/>
            <person name="Slamovits C.H."/>
            <person name="Spencer D.F."/>
            <person name="Suzuki S."/>
            <person name="Worden A.Z."/>
            <person name="Zauner S."/>
            <person name="Barry K."/>
            <person name="Bell C."/>
            <person name="Bharti A.K."/>
            <person name="Crow J.A."/>
            <person name="Grimwood J."/>
            <person name="Kramer R."/>
            <person name="Lindquist E."/>
            <person name="Lucas S."/>
            <person name="Salamov A."/>
            <person name="McFadden G.I."/>
            <person name="Lane C.E."/>
            <person name="Keeling P.J."/>
            <person name="Gray M.W."/>
            <person name="Grigoriev I.V."/>
            <person name="Archibald J.M."/>
        </authorList>
    </citation>
    <scope>NUCLEOTIDE SEQUENCE</scope>
    <source>
        <strain evidence="10 12">CCMP2712</strain>
    </source>
</reference>
<dbReference type="OMA" id="VECNTAV"/>
<protein>
    <recommendedName>
        <fullName evidence="1">non-specific serine/threonine protein kinase</fullName>
        <ecNumber evidence="1">2.7.11.1</ecNumber>
    </recommendedName>
</protein>
<dbReference type="PaxDb" id="55529-EKX54776"/>
<evidence type="ECO:0000256" key="2">
    <source>
        <dbReference type="ARBA" id="ARBA00022527"/>
    </source>
</evidence>
<evidence type="ECO:0000256" key="3">
    <source>
        <dbReference type="ARBA" id="ARBA00022679"/>
    </source>
</evidence>
<dbReference type="InterPro" id="IPR000719">
    <property type="entry name" value="Prot_kinase_dom"/>
</dbReference>
<comment type="catalytic activity">
    <reaction evidence="7">
        <text>L-threonyl-[protein] + ATP = O-phospho-L-threonyl-[protein] + ADP + H(+)</text>
        <dbReference type="Rhea" id="RHEA:46608"/>
        <dbReference type="Rhea" id="RHEA-COMP:11060"/>
        <dbReference type="Rhea" id="RHEA-COMP:11605"/>
        <dbReference type="ChEBI" id="CHEBI:15378"/>
        <dbReference type="ChEBI" id="CHEBI:30013"/>
        <dbReference type="ChEBI" id="CHEBI:30616"/>
        <dbReference type="ChEBI" id="CHEBI:61977"/>
        <dbReference type="ChEBI" id="CHEBI:456216"/>
        <dbReference type="EC" id="2.7.11.1"/>
    </reaction>
</comment>
<dbReference type="EC" id="2.7.11.1" evidence="1"/>
<gene>
    <name evidence="10" type="ORF">GUITHDRAFT_63194</name>
</gene>
<proteinExistence type="predicted"/>
<dbReference type="EMBL" id="JH992966">
    <property type="protein sequence ID" value="EKX54776.1"/>
    <property type="molecule type" value="Genomic_DNA"/>
</dbReference>
<evidence type="ECO:0000313" key="10">
    <source>
        <dbReference type="EMBL" id="EKX54776.1"/>
    </source>
</evidence>
<evidence type="ECO:0000256" key="8">
    <source>
        <dbReference type="ARBA" id="ARBA00048679"/>
    </source>
</evidence>
<dbReference type="STRING" id="905079.L1K1T7"/>
<keyword evidence="3" id="KW-0808">Transferase</keyword>
<keyword evidence="2" id="KW-0723">Serine/threonine-protein kinase</keyword>
<dbReference type="GO" id="GO:0004674">
    <property type="term" value="F:protein serine/threonine kinase activity"/>
    <property type="evidence" value="ECO:0007669"/>
    <property type="project" value="UniProtKB-KW"/>
</dbReference>
<dbReference type="PROSITE" id="PS50011">
    <property type="entry name" value="PROTEIN_KINASE_DOM"/>
    <property type="match status" value="1"/>
</dbReference>
<dbReference type="PIRSF" id="PIRSF000654">
    <property type="entry name" value="Integrin-linked_kinase"/>
    <property type="match status" value="1"/>
</dbReference>
<evidence type="ECO:0000256" key="4">
    <source>
        <dbReference type="ARBA" id="ARBA00022741"/>
    </source>
</evidence>
<dbReference type="PANTHER" id="PTHR44899">
    <property type="entry name" value="CAMK FAMILY PROTEIN KINASE"/>
    <property type="match status" value="1"/>
</dbReference>
<evidence type="ECO:0000313" key="12">
    <source>
        <dbReference type="Proteomes" id="UP000011087"/>
    </source>
</evidence>
<dbReference type="PROSITE" id="PS00108">
    <property type="entry name" value="PROTEIN_KINASE_ST"/>
    <property type="match status" value="1"/>
</dbReference>
<dbReference type="eggNOG" id="KOG0589">
    <property type="taxonomic scope" value="Eukaryota"/>
</dbReference>
<dbReference type="KEGG" id="gtt:GUITHDRAFT_63194"/>
<evidence type="ECO:0000259" key="9">
    <source>
        <dbReference type="PROSITE" id="PS50011"/>
    </source>
</evidence>
<comment type="catalytic activity">
    <reaction evidence="8">
        <text>L-seryl-[protein] + ATP = O-phospho-L-seryl-[protein] + ADP + H(+)</text>
        <dbReference type="Rhea" id="RHEA:17989"/>
        <dbReference type="Rhea" id="RHEA-COMP:9863"/>
        <dbReference type="Rhea" id="RHEA-COMP:11604"/>
        <dbReference type="ChEBI" id="CHEBI:15378"/>
        <dbReference type="ChEBI" id="CHEBI:29999"/>
        <dbReference type="ChEBI" id="CHEBI:30616"/>
        <dbReference type="ChEBI" id="CHEBI:83421"/>
        <dbReference type="ChEBI" id="CHEBI:456216"/>
        <dbReference type="EC" id="2.7.11.1"/>
    </reaction>
</comment>
<dbReference type="RefSeq" id="XP_005841756.1">
    <property type="nucleotide sequence ID" value="XM_005841699.1"/>
</dbReference>
<keyword evidence="12" id="KW-1185">Reference proteome</keyword>
<dbReference type="AlphaFoldDB" id="L1K1T7"/>
<dbReference type="GeneID" id="17311811"/>
<dbReference type="SMART" id="SM00220">
    <property type="entry name" value="S_TKc"/>
    <property type="match status" value="1"/>
</dbReference>
<dbReference type="InterPro" id="IPR051131">
    <property type="entry name" value="NEK_Ser/Thr_kinase_NIMA"/>
</dbReference>
<dbReference type="Gene3D" id="1.10.510.10">
    <property type="entry name" value="Transferase(Phosphotransferase) domain 1"/>
    <property type="match status" value="1"/>
</dbReference>
<evidence type="ECO:0000256" key="7">
    <source>
        <dbReference type="ARBA" id="ARBA00047899"/>
    </source>
</evidence>
<evidence type="ECO:0000256" key="5">
    <source>
        <dbReference type="ARBA" id="ARBA00022777"/>
    </source>
</evidence>
<dbReference type="InterPro" id="IPR008271">
    <property type="entry name" value="Ser/Thr_kinase_AS"/>
</dbReference>
<evidence type="ECO:0000256" key="1">
    <source>
        <dbReference type="ARBA" id="ARBA00012513"/>
    </source>
</evidence>
<reference evidence="12" key="2">
    <citation type="submission" date="2012-11" db="EMBL/GenBank/DDBJ databases">
        <authorList>
            <person name="Kuo A."/>
            <person name="Curtis B.A."/>
            <person name="Tanifuji G."/>
            <person name="Burki F."/>
            <person name="Gruber A."/>
            <person name="Irimia M."/>
            <person name="Maruyama S."/>
            <person name="Arias M.C."/>
            <person name="Ball S.G."/>
            <person name="Gile G.H."/>
            <person name="Hirakawa Y."/>
            <person name="Hopkins J.F."/>
            <person name="Rensing S.A."/>
            <person name="Schmutz J."/>
            <person name="Symeonidi A."/>
            <person name="Elias M."/>
            <person name="Eveleigh R.J."/>
            <person name="Herman E.K."/>
            <person name="Klute M.J."/>
            <person name="Nakayama T."/>
            <person name="Obornik M."/>
            <person name="Reyes-Prieto A."/>
            <person name="Armbrust E.V."/>
            <person name="Aves S.J."/>
            <person name="Beiko R.G."/>
            <person name="Coutinho P."/>
            <person name="Dacks J.B."/>
            <person name="Durnford D.G."/>
            <person name="Fast N.M."/>
            <person name="Green B.R."/>
            <person name="Grisdale C."/>
            <person name="Hempe F."/>
            <person name="Henrissat B."/>
            <person name="Hoppner M.P."/>
            <person name="Ishida K.-I."/>
            <person name="Kim E."/>
            <person name="Koreny L."/>
            <person name="Kroth P.G."/>
            <person name="Liu Y."/>
            <person name="Malik S.-B."/>
            <person name="Maier U.G."/>
            <person name="McRose D."/>
            <person name="Mock T."/>
            <person name="Neilson J.A."/>
            <person name="Onodera N.T."/>
            <person name="Poole A.M."/>
            <person name="Pritham E.J."/>
            <person name="Richards T.A."/>
            <person name="Rocap G."/>
            <person name="Roy S.W."/>
            <person name="Sarai C."/>
            <person name="Schaack S."/>
            <person name="Shirato S."/>
            <person name="Slamovits C.H."/>
            <person name="Spencer D.F."/>
            <person name="Suzuki S."/>
            <person name="Worden A.Z."/>
            <person name="Zauner S."/>
            <person name="Barry K."/>
            <person name="Bell C."/>
            <person name="Bharti A.K."/>
            <person name="Crow J.A."/>
            <person name="Grimwood J."/>
            <person name="Kramer R."/>
            <person name="Lindquist E."/>
            <person name="Lucas S."/>
            <person name="Salamov A."/>
            <person name="McFadden G.I."/>
            <person name="Lane C.E."/>
            <person name="Keeling P.J."/>
            <person name="Gray M.W."/>
            <person name="Grigoriev I.V."/>
            <person name="Archibald J.M."/>
        </authorList>
    </citation>
    <scope>NUCLEOTIDE SEQUENCE</scope>
    <source>
        <strain evidence="12">CCMP2712</strain>
    </source>
</reference>
<evidence type="ECO:0000256" key="6">
    <source>
        <dbReference type="ARBA" id="ARBA00022840"/>
    </source>
</evidence>
<dbReference type="SUPFAM" id="SSF56112">
    <property type="entry name" value="Protein kinase-like (PK-like)"/>
    <property type="match status" value="1"/>
</dbReference>
<dbReference type="Proteomes" id="UP000011087">
    <property type="component" value="Unassembled WGS sequence"/>
</dbReference>
<keyword evidence="4" id="KW-0547">Nucleotide-binding</keyword>
<organism evidence="10">
    <name type="scientific">Guillardia theta (strain CCMP2712)</name>
    <name type="common">Cryptophyte</name>
    <dbReference type="NCBI Taxonomy" id="905079"/>
    <lineage>
        <taxon>Eukaryota</taxon>
        <taxon>Cryptophyceae</taxon>
        <taxon>Pyrenomonadales</taxon>
        <taxon>Geminigeraceae</taxon>
        <taxon>Guillardia</taxon>
    </lineage>
</organism>
<reference evidence="11" key="3">
    <citation type="submission" date="2015-06" db="UniProtKB">
        <authorList>
            <consortium name="EnsemblProtists"/>
        </authorList>
    </citation>
    <scope>IDENTIFICATION</scope>
</reference>
<name>L1K1T7_GUITC</name>
<accession>L1K1T7</accession>
<dbReference type="InterPro" id="IPR011009">
    <property type="entry name" value="Kinase-like_dom_sf"/>
</dbReference>
<feature type="non-terminal residue" evidence="10">
    <location>
        <position position="259"/>
    </location>
</feature>
<dbReference type="EnsemblProtists" id="EKX54776">
    <property type="protein sequence ID" value="EKX54776"/>
    <property type="gene ID" value="GUITHDRAFT_63194"/>
</dbReference>
<dbReference type="OrthoDB" id="10252171at2759"/>
<evidence type="ECO:0000313" key="11">
    <source>
        <dbReference type="EnsemblProtists" id="EKX54776"/>
    </source>
</evidence>
<keyword evidence="5" id="KW-0418">Kinase</keyword>
<feature type="domain" description="Protein kinase" evidence="9">
    <location>
        <begin position="4"/>
        <end position="259"/>
    </location>
</feature>